<dbReference type="EMBL" id="CP066681">
    <property type="protein sequence ID" value="QQG37303.1"/>
    <property type="molecule type" value="Genomic_DNA"/>
</dbReference>
<gene>
    <name evidence="1" type="ORF">HYS17_05960</name>
</gene>
<name>A0A7T5R4B6_9BACT</name>
<dbReference type="Proteomes" id="UP000595362">
    <property type="component" value="Chromosome"/>
</dbReference>
<reference evidence="1 2" key="1">
    <citation type="submission" date="2020-07" db="EMBL/GenBank/DDBJ databases">
        <title>Huge and variable diversity of episymbiotic CPR bacteria and DPANN archaea in groundwater ecosystems.</title>
        <authorList>
            <person name="He C.Y."/>
            <person name="Keren R."/>
            <person name="Whittaker M."/>
            <person name="Farag I.F."/>
            <person name="Doudna J."/>
            <person name="Cate J.H.D."/>
            <person name="Banfield J.F."/>
        </authorList>
    </citation>
    <scope>NUCLEOTIDE SEQUENCE [LARGE SCALE GENOMIC DNA]</scope>
    <source>
        <strain evidence="1">NC_groundwater_70_Ag_B-0.1um_54_66</strain>
    </source>
</reference>
<dbReference type="Pfam" id="PF22668">
    <property type="entry name" value="DUF7009"/>
    <property type="match status" value="1"/>
</dbReference>
<protein>
    <submittedName>
        <fullName evidence="1">Uncharacterized protein</fullName>
    </submittedName>
</protein>
<dbReference type="AlphaFoldDB" id="A0A7T5R4B6"/>
<evidence type="ECO:0000313" key="2">
    <source>
        <dbReference type="Proteomes" id="UP000595362"/>
    </source>
</evidence>
<dbReference type="InterPro" id="IPR053825">
    <property type="entry name" value="DUF7009"/>
</dbReference>
<accession>A0A7T5R4B6</accession>
<sequence length="106" mass="12200">MNLRIAENNFRFRITPQDLERLLRGQDVDQRVCLGAHCFTYRIAPERQGDRIKLEMAVGGFCLSVPQSRLMELRDMGRSKEGLTVMQGDVEISLQMDIKTQMRKAA</sequence>
<evidence type="ECO:0000313" key="1">
    <source>
        <dbReference type="EMBL" id="QQG37303.1"/>
    </source>
</evidence>
<proteinExistence type="predicted"/>
<organism evidence="1 2">
    <name type="scientific">Micavibrio aeruginosavorus</name>
    <dbReference type="NCBI Taxonomy" id="349221"/>
    <lineage>
        <taxon>Bacteria</taxon>
        <taxon>Pseudomonadati</taxon>
        <taxon>Bdellovibrionota</taxon>
        <taxon>Bdellovibrionia</taxon>
        <taxon>Bdellovibrionales</taxon>
        <taxon>Pseudobdellovibrionaceae</taxon>
        <taxon>Micavibrio</taxon>
    </lineage>
</organism>